<organism evidence="3 4">
    <name type="scientific">Pythium oligandrum</name>
    <name type="common">Mycoparasitic fungus</name>
    <dbReference type="NCBI Taxonomy" id="41045"/>
    <lineage>
        <taxon>Eukaryota</taxon>
        <taxon>Sar</taxon>
        <taxon>Stramenopiles</taxon>
        <taxon>Oomycota</taxon>
        <taxon>Peronosporomycetes</taxon>
        <taxon>Pythiales</taxon>
        <taxon>Pythiaceae</taxon>
        <taxon>Pythium</taxon>
    </lineage>
</organism>
<feature type="compositionally biased region" description="Basic and acidic residues" evidence="2">
    <location>
        <begin position="40"/>
        <end position="49"/>
    </location>
</feature>
<feature type="region of interest" description="Disordered" evidence="2">
    <location>
        <begin position="613"/>
        <end position="679"/>
    </location>
</feature>
<proteinExistence type="predicted"/>
<comment type="caution">
    <text evidence="3">The sequence shown here is derived from an EMBL/GenBank/DDBJ whole genome shotgun (WGS) entry which is preliminary data.</text>
</comment>
<feature type="compositionally biased region" description="Pro residues" evidence="2">
    <location>
        <begin position="665"/>
        <end position="676"/>
    </location>
</feature>
<dbReference type="EMBL" id="SPLM01000147">
    <property type="protein sequence ID" value="TMW55542.1"/>
    <property type="molecule type" value="Genomic_DNA"/>
</dbReference>
<dbReference type="Proteomes" id="UP000794436">
    <property type="component" value="Unassembled WGS sequence"/>
</dbReference>
<dbReference type="AlphaFoldDB" id="A0A8K1C3N1"/>
<sequence length="995" mass="111474">MKPMLTNAAVDTTRRPRAFGRTSNVWQYMEAVQERMTPSVKDRRPTRLNEDEEEEEDRDESPEDDVPRTKARKLSWERKQRRISANTSLKSIKSLPELPAASTTASPQPTSPSFKAATPASKRQHVNTTEIMRRLQSLGTSASMPALLSASPVATAPLSPLPHASVPPMTATMTVPASNTISDAEKMRNDFNSQSCRLYYGCSVAFELFNGHLMMVNCPDGHVGVQALESMHLKGPSTPSGKHRMVFTLIDLADLRSANPIRYGDAVYLQLSVGTGEMSWELGGVLGAKVREAPQLKTLALHDDDIIRNDALAPATVGYPVPIKAYLPKTRDDLDAQVDEMQSRVRNKASKMLGKWIIRSAVVPGRRRALQDTFVYNNDEVYFEQDWFYLAADSDAGRAVLRQLPSSASTATSSSSSSSSTSKDATSEYVIERRAAWRVRLLDSSGGGAGLTLAQQQMERLLFRAKSQLKQSRKNRAGHGKRYGQELQGGAGFVTQLRSQLVTSTKQCDAVYSAHQERRLSRLPVHFDEKAELMEDEDASDDELRPLRRSTIRPTPEKEESEEETEPVPPPEHEKPGVCALCQSASIGYGLCSQIHDVINVFHAEQEEIKHRPIPAATITTEQSEVAKPKPGRRRASVCMNENATDSRRKTRLDHQSSGSTPATLLPPQPQPPVVTTPPQQTRMMDLFAQQDQHLIDVIKYKEKAAITAATAEEHARIGLSPVGVQFRDRFKHVSMLMDQHQAAALDGLDATHGIGGHFLKLHVEIKREETMRREELQRQAAERRAQRLMNSKARVQRLFDRLRKQKSSIDEETEDEDDEEEVDVLGFLTDTRTCPIDYPGDDFDPYGQPIVHRPKPVRRVFPTDEELQLLPPMDTKKVMELYIQNKPAVVEMVDGFIDLVQTHIQPNLAGALSTRNRGALVEFLDFTARAAEFVCARRVQVRVAQLLHKMAETEAGDIDGFKPEYERLGEEFASTLAFMRFYRDSLQNKRKKKL</sequence>
<evidence type="ECO:0000256" key="2">
    <source>
        <dbReference type="SAM" id="MobiDB-lite"/>
    </source>
</evidence>
<feature type="region of interest" description="Disordered" evidence="2">
    <location>
        <begin position="406"/>
        <end position="425"/>
    </location>
</feature>
<feature type="compositionally biased region" description="Acidic residues" evidence="2">
    <location>
        <begin position="50"/>
        <end position="64"/>
    </location>
</feature>
<feature type="compositionally biased region" description="Low complexity" evidence="2">
    <location>
        <begin position="406"/>
        <end position="424"/>
    </location>
</feature>
<feature type="compositionally biased region" description="Low complexity" evidence="2">
    <location>
        <begin position="99"/>
        <end position="113"/>
    </location>
</feature>
<keyword evidence="1" id="KW-0175">Coiled coil</keyword>
<name>A0A8K1C3N1_PYTOL</name>
<protein>
    <submittedName>
        <fullName evidence="3">Uncharacterized protein</fullName>
    </submittedName>
</protein>
<reference evidence="3" key="1">
    <citation type="submission" date="2019-03" db="EMBL/GenBank/DDBJ databases">
        <title>Long read genome sequence of the mycoparasitic Pythium oligandrum ATCC 38472 isolated from sugarbeet rhizosphere.</title>
        <authorList>
            <person name="Gaulin E."/>
        </authorList>
    </citation>
    <scope>NUCLEOTIDE SEQUENCE</scope>
    <source>
        <strain evidence="3">ATCC 38472_TT</strain>
    </source>
</reference>
<feature type="region of interest" description="Disordered" evidence="2">
    <location>
        <begin position="533"/>
        <end position="575"/>
    </location>
</feature>
<accession>A0A8K1C3N1</accession>
<evidence type="ECO:0000256" key="1">
    <source>
        <dbReference type="SAM" id="Coils"/>
    </source>
</evidence>
<keyword evidence="4" id="KW-1185">Reference proteome</keyword>
<dbReference type="OrthoDB" id="197011at2759"/>
<evidence type="ECO:0000313" key="4">
    <source>
        <dbReference type="Proteomes" id="UP000794436"/>
    </source>
</evidence>
<evidence type="ECO:0000313" key="3">
    <source>
        <dbReference type="EMBL" id="TMW55542.1"/>
    </source>
</evidence>
<gene>
    <name evidence="3" type="ORF">Poli38472_010424</name>
</gene>
<feature type="region of interest" description="Disordered" evidence="2">
    <location>
        <begin position="1"/>
        <end position="125"/>
    </location>
</feature>
<feature type="coiled-coil region" evidence="1">
    <location>
        <begin position="767"/>
        <end position="806"/>
    </location>
</feature>